<sequence>MFIMRKNRPTSLIGLCRQATAGALLCLSLSASFAQAQDSTATSWPGVSLHGFGTLGFARGDDDNAELVRDLSQPNGAGTHWATKVDSLLGVQANLHFSTATEGVVQLVSRYHADSSYRPEVTWAFVRHDFSPDFSVRVGRLGTEFYMLGDSRLVGYSNLSVRPPPDFYGSLVFSYIDGLDVSMTRPVGTGLLKGKLFVGQSPESTPYAPGFLWDLKGSQLLGGYLDYSRGPWQVRVSHVRAKFNQEMPVDQVAGMPYLSAVPQMSMAGQQVQFSSLGLVYDQGPLIVQFMLNRIHQDGVAYTSSKAGYVMAAYRLGAVTPYVGVSRSVSDAAVLTGNPAYYPVTASLISQSVTDQHTYTLGARWDLQKDMALKAQVDWVRGTPSSVFLLKGAQPGLWDGNLTAVSLTLDFVF</sequence>
<feature type="chain" id="PRO_5013226154" description="Porin domain-containing protein" evidence="1">
    <location>
        <begin position="37"/>
        <end position="412"/>
    </location>
</feature>
<dbReference type="Pfam" id="PF13609">
    <property type="entry name" value="Porin_4"/>
    <property type="match status" value="1"/>
</dbReference>
<accession>A0A1Q8YHF3</accession>
<comment type="caution">
    <text evidence="3">The sequence shown here is derived from an EMBL/GenBank/DDBJ whole genome shotgun (WGS) entry which is preliminary data.</text>
</comment>
<evidence type="ECO:0000259" key="2">
    <source>
        <dbReference type="Pfam" id="PF13609"/>
    </source>
</evidence>
<dbReference type="STRING" id="81479.RA876_00925"/>
<dbReference type="GO" id="GO:0016020">
    <property type="term" value="C:membrane"/>
    <property type="evidence" value="ECO:0007669"/>
    <property type="project" value="InterPro"/>
</dbReference>
<gene>
    <name evidence="3" type="ORF">BLL52_1255</name>
</gene>
<keyword evidence="1" id="KW-0732">Signal</keyword>
<feature type="domain" description="Porin" evidence="2">
    <location>
        <begin position="23"/>
        <end position="380"/>
    </location>
</feature>
<dbReference type="EMBL" id="MSYM01000008">
    <property type="protein sequence ID" value="OLP07425.1"/>
    <property type="molecule type" value="Genomic_DNA"/>
</dbReference>
<dbReference type="InterPro" id="IPR023614">
    <property type="entry name" value="Porin_dom_sf"/>
</dbReference>
<dbReference type="GO" id="GO:0015288">
    <property type="term" value="F:porin activity"/>
    <property type="evidence" value="ECO:0007669"/>
    <property type="project" value="InterPro"/>
</dbReference>
<name>A0A1Q8YHF3_9BURK</name>
<evidence type="ECO:0000313" key="3">
    <source>
        <dbReference type="EMBL" id="OLP07425.1"/>
    </source>
</evidence>
<proteinExistence type="predicted"/>
<dbReference type="Gene3D" id="2.40.160.10">
    <property type="entry name" value="Porin"/>
    <property type="match status" value="1"/>
</dbReference>
<reference evidence="3 4" key="1">
    <citation type="submission" date="2017-01" db="EMBL/GenBank/DDBJ databases">
        <title>Genome sequence of Rhodoferax antarcticus ANT.BR, a psychrophilic purple nonsulfur bacterium from an Antarctic microbial mat.</title>
        <authorList>
            <person name="Baker J."/>
            <person name="Riester C."/>
            <person name="Skinner B."/>
            <person name="Newell A."/>
            <person name="Swingley W."/>
            <person name="Madigan M."/>
            <person name="Jung D."/>
            <person name="Asao M."/>
            <person name="Chen M."/>
            <person name="Loughlin P."/>
            <person name="Pan H."/>
            <person name="Lin S."/>
            <person name="Li N."/>
            <person name="Shaw J."/>
            <person name="Prado M."/>
            <person name="Sherman C."/>
            <person name="Li X."/>
            <person name="Tang J."/>
            <person name="Blankenship R."/>
            <person name="Zhao T."/>
            <person name="Touchman J."/>
            <person name="Sattley M."/>
        </authorList>
    </citation>
    <scope>NUCLEOTIDE SEQUENCE [LARGE SCALE GENOMIC DNA]</scope>
    <source>
        <strain evidence="3 4">ANT.BR</strain>
    </source>
</reference>
<dbReference type="InterPro" id="IPR033900">
    <property type="entry name" value="Gram_neg_porin_domain"/>
</dbReference>
<organism evidence="3 4">
    <name type="scientific">Rhodoferax antarcticus ANT.BR</name>
    <dbReference type="NCBI Taxonomy" id="1111071"/>
    <lineage>
        <taxon>Bacteria</taxon>
        <taxon>Pseudomonadati</taxon>
        <taxon>Pseudomonadota</taxon>
        <taxon>Betaproteobacteria</taxon>
        <taxon>Burkholderiales</taxon>
        <taxon>Comamonadaceae</taxon>
        <taxon>Rhodoferax</taxon>
    </lineage>
</organism>
<dbReference type="SUPFAM" id="SSF56935">
    <property type="entry name" value="Porins"/>
    <property type="match status" value="1"/>
</dbReference>
<dbReference type="AlphaFoldDB" id="A0A1Q8YHF3"/>
<evidence type="ECO:0000313" key="4">
    <source>
        <dbReference type="Proteomes" id="UP000185911"/>
    </source>
</evidence>
<dbReference type="Proteomes" id="UP000185911">
    <property type="component" value="Unassembled WGS sequence"/>
</dbReference>
<keyword evidence="4" id="KW-1185">Reference proteome</keyword>
<feature type="signal peptide" evidence="1">
    <location>
        <begin position="1"/>
        <end position="36"/>
    </location>
</feature>
<evidence type="ECO:0000256" key="1">
    <source>
        <dbReference type="SAM" id="SignalP"/>
    </source>
</evidence>
<protein>
    <recommendedName>
        <fullName evidence="2">Porin domain-containing protein</fullName>
    </recommendedName>
</protein>